<dbReference type="AlphaFoldDB" id="A0A094S7X6"/>
<name>A0A094S7X6_9ZZZZ</name>
<reference evidence="1" key="1">
    <citation type="submission" date="2014-06" db="EMBL/GenBank/DDBJ databases">
        <title>Key roles for freshwater Actinobacteria revealed by deep metagenomic sequencing.</title>
        <authorList>
            <person name="Ghai R."/>
            <person name="Mizuno C.M."/>
            <person name="Picazo A."/>
            <person name="Camacho A."/>
            <person name="Rodriguez-Valera F."/>
        </authorList>
    </citation>
    <scope>NUCLEOTIDE SEQUENCE</scope>
</reference>
<dbReference type="SUPFAM" id="SSF53335">
    <property type="entry name" value="S-adenosyl-L-methionine-dependent methyltransferases"/>
    <property type="match status" value="1"/>
</dbReference>
<comment type="caution">
    <text evidence="1">The sequence shown here is derived from an EMBL/GenBank/DDBJ whole genome shotgun (WGS) entry which is preliminary data.</text>
</comment>
<organism evidence="1">
    <name type="scientific">freshwater metagenome</name>
    <dbReference type="NCBI Taxonomy" id="449393"/>
    <lineage>
        <taxon>unclassified sequences</taxon>
        <taxon>metagenomes</taxon>
        <taxon>ecological metagenomes</taxon>
    </lineage>
</organism>
<proteinExistence type="predicted"/>
<dbReference type="EMBL" id="JNSL01000164">
    <property type="protein sequence ID" value="KGA13998.1"/>
    <property type="molecule type" value="Genomic_DNA"/>
</dbReference>
<accession>A0A094S7X6</accession>
<dbReference type="Gene3D" id="3.40.50.150">
    <property type="entry name" value="Vaccinia Virus protein VP39"/>
    <property type="match status" value="1"/>
</dbReference>
<sequence length="258" mass="29807">MKIWLKIRPYALRVYYLLGRRPSDFEADSSINFDGDGQFSHLFFNHDGRTVDKWHHYLPIYDQIFIPVRQKLISGDLKTVRFLEIGVWKGGSLEIWRKFFGKNAIIHGIDRDPKCASLSTEDLPVHIGSQSDTSFLTDVIEKIGGIDIVIDDGSHQARHQRKTFDHLFPKLSDGGLYVIEDTHTSYWWAYGGGFRRPGTAIEMAKGLVDGMHSWYHRAPMKRKSLAKHEISTIHFFDSIVVIEKKHRERPVRSLRGSE</sequence>
<protein>
    <recommendedName>
        <fullName evidence="2">Class I SAM-dependent methyltransferase</fullName>
    </recommendedName>
</protein>
<dbReference type="Pfam" id="PF13578">
    <property type="entry name" value="Methyltransf_24"/>
    <property type="match status" value="1"/>
</dbReference>
<gene>
    <name evidence="1" type="ORF">GM51_18340</name>
</gene>
<evidence type="ECO:0000313" key="1">
    <source>
        <dbReference type="EMBL" id="KGA13998.1"/>
    </source>
</evidence>
<evidence type="ECO:0008006" key="2">
    <source>
        <dbReference type="Google" id="ProtNLM"/>
    </source>
</evidence>
<dbReference type="InterPro" id="IPR029063">
    <property type="entry name" value="SAM-dependent_MTases_sf"/>
</dbReference>